<protein>
    <submittedName>
        <fullName evidence="2">Glycosyl hydrolase family 39</fullName>
    </submittedName>
</protein>
<evidence type="ECO:0000313" key="3">
    <source>
        <dbReference type="Proteomes" id="UP001596091"/>
    </source>
</evidence>
<sequence length="487" mass="54935">MLTCIMAAFGQEKPKLHIDWNKTLIVSRSTPTLQVVTNPMLNPGAPIHDGSFSALKDLGADYVRYVPWLPYPKIAVAELDPPTKDKTSWDFTYIDPVTKDFLNATSGHSTVINFSTIPAWMFKTDKPVQYPADPNEVFWNYTQGTQLRDPSGKELGDYFARLVSWYTRGGFTDENGKHHESGYHYTFPYWEVLNEVEAEHSTTPEDYTLRYDAIVSAIHKVSPNTKFMGLALAAPRDNPRFFEYFLDHKHHKPGIPLDYISFHFYATPEEGEDLNTWQYSFFDQADGFLSATRYILAIRDRLSSETKIDTDELGVILPNDNAESSDARLTFNRIPQRYWNAAGALYAYLYVELAQLGVDVIGESQLVGYPSQYPSVSMINFKTGKPNARYWVLRMIKDNFHPGDKLVASDSNTADVIAQGFDTPQGRKVMLINKSNSEKTVALNFDFENASSLTIDEQTGDDAPRTGKASGQLTLAPYAVTILTARQ</sequence>
<dbReference type="InterPro" id="IPR058789">
    <property type="entry name" value="ApnL_C"/>
</dbReference>
<dbReference type="RefSeq" id="WP_263339625.1">
    <property type="nucleotide sequence ID" value="NZ_JAGSYH010000005.1"/>
</dbReference>
<dbReference type="GO" id="GO:0016787">
    <property type="term" value="F:hydrolase activity"/>
    <property type="evidence" value="ECO:0007669"/>
    <property type="project" value="UniProtKB-KW"/>
</dbReference>
<proteinExistence type="predicted"/>
<keyword evidence="2" id="KW-0378">Hydrolase</keyword>
<feature type="domain" description="D-apionate lactonase C-terminal" evidence="1">
    <location>
        <begin position="418"/>
        <end position="482"/>
    </location>
</feature>
<dbReference type="Pfam" id="PF25839">
    <property type="entry name" value="Apionate_lact_C"/>
    <property type="match status" value="1"/>
</dbReference>
<comment type="caution">
    <text evidence="2">The sequence shown here is derived from an EMBL/GenBank/DDBJ whole genome shotgun (WGS) entry which is preliminary data.</text>
</comment>
<organism evidence="2 3">
    <name type="scientific">Acidicapsa dinghuensis</name>
    <dbReference type="NCBI Taxonomy" id="2218256"/>
    <lineage>
        <taxon>Bacteria</taxon>
        <taxon>Pseudomonadati</taxon>
        <taxon>Acidobacteriota</taxon>
        <taxon>Terriglobia</taxon>
        <taxon>Terriglobales</taxon>
        <taxon>Acidobacteriaceae</taxon>
        <taxon>Acidicapsa</taxon>
    </lineage>
</organism>
<dbReference type="Gene3D" id="3.20.20.80">
    <property type="entry name" value="Glycosidases"/>
    <property type="match status" value="1"/>
</dbReference>
<name>A0ABW1EFP3_9BACT</name>
<keyword evidence="3" id="KW-1185">Reference proteome</keyword>
<dbReference type="EMBL" id="JBHSPH010000003">
    <property type="protein sequence ID" value="MFC5863149.1"/>
    <property type="molecule type" value="Genomic_DNA"/>
</dbReference>
<dbReference type="InterPro" id="IPR017853">
    <property type="entry name" value="GH"/>
</dbReference>
<evidence type="ECO:0000259" key="1">
    <source>
        <dbReference type="Pfam" id="PF25839"/>
    </source>
</evidence>
<dbReference type="Proteomes" id="UP001596091">
    <property type="component" value="Unassembled WGS sequence"/>
</dbReference>
<dbReference type="SUPFAM" id="SSF51445">
    <property type="entry name" value="(Trans)glycosidases"/>
    <property type="match status" value="1"/>
</dbReference>
<accession>A0ABW1EFP3</accession>
<reference evidence="3" key="1">
    <citation type="journal article" date="2019" name="Int. J. Syst. Evol. Microbiol.">
        <title>The Global Catalogue of Microorganisms (GCM) 10K type strain sequencing project: providing services to taxonomists for standard genome sequencing and annotation.</title>
        <authorList>
            <consortium name="The Broad Institute Genomics Platform"/>
            <consortium name="The Broad Institute Genome Sequencing Center for Infectious Disease"/>
            <person name="Wu L."/>
            <person name="Ma J."/>
        </authorList>
    </citation>
    <scope>NUCLEOTIDE SEQUENCE [LARGE SCALE GENOMIC DNA]</scope>
    <source>
        <strain evidence="3">JCM 4087</strain>
    </source>
</reference>
<gene>
    <name evidence="2" type="ORF">ACFPT7_12660</name>
</gene>
<evidence type="ECO:0000313" key="2">
    <source>
        <dbReference type="EMBL" id="MFC5863149.1"/>
    </source>
</evidence>